<accession>T1KEF8</accession>
<proteinExistence type="predicted"/>
<reference evidence="1" key="2">
    <citation type="submission" date="2015-06" db="UniProtKB">
        <authorList>
            <consortium name="EnsemblMetazoa"/>
        </authorList>
    </citation>
    <scope>IDENTIFICATION</scope>
</reference>
<keyword evidence="2" id="KW-1185">Reference proteome</keyword>
<dbReference type="HOGENOM" id="CLU_2416133_0_0_1"/>
<evidence type="ECO:0000313" key="2">
    <source>
        <dbReference type="Proteomes" id="UP000015104"/>
    </source>
</evidence>
<dbReference type="EMBL" id="CAEY01002034">
    <property type="status" value="NOT_ANNOTATED_CDS"/>
    <property type="molecule type" value="Genomic_DNA"/>
</dbReference>
<protein>
    <submittedName>
        <fullName evidence="1">Uncharacterized protein</fullName>
    </submittedName>
</protein>
<dbReference type="EnsemblMetazoa" id="tetur09g06500.1">
    <property type="protein sequence ID" value="tetur09g06500.1"/>
    <property type="gene ID" value="tetur09g06500"/>
</dbReference>
<dbReference type="AlphaFoldDB" id="T1KEF8"/>
<dbReference type="STRING" id="32264.T1KEF8"/>
<organism evidence="1 2">
    <name type="scientific">Tetranychus urticae</name>
    <name type="common">Two-spotted spider mite</name>
    <dbReference type="NCBI Taxonomy" id="32264"/>
    <lineage>
        <taxon>Eukaryota</taxon>
        <taxon>Metazoa</taxon>
        <taxon>Ecdysozoa</taxon>
        <taxon>Arthropoda</taxon>
        <taxon>Chelicerata</taxon>
        <taxon>Arachnida</taxon>
        <taxon>Acari</taxon>
        <taxon>Acariformes</taxon>
        <taxon>Trombidiformes</taxon>
        <taxon>Prostigmata</taxon>
        <taxon>Eleutherengona</taxon>
        <taxon>Raphignathae</taxon>
        <taxon>Tetranychoidea</taxon>
        <taxon>Tetranychidae</taxon>
        <taxon>Tetranychus</taxon>
    </lineage>
</organism>
<name>T1KEF8_TETUR</name>
<dbReference type="Proteomes" id="UP000015104">
    <property type="component" value="Unassembled WGS sequence"/>
</dbReference>
<reference evidence="2" key="1">
    <citation type="submission" date="2011-08" db="EMBL/GenBank/DDBJ databases">
        <authorList>
            <person name="Rombauts S."/>
        </authorList>
    </citation>
    <scope>NUCLEOTIDE SEQUENCE</scope>
    <source>
        <strain evidence="2">London</strain>
    </source>
</reference>
<sequence length="92" mass="10657">MPSEYWREIIKLLQQHITSLPDCADLIERREAILKSSVHALFKHAYNSENLIISDVTLHNVTKAELYLIKVFVQKAFAHLQKLRTSAATIKR</sequence>
<evidence type="ECO:0000313" key="1">
    <source>
        <dbReference type="EnsemblMetazoa" id="tetur09g06500.1"/>
    </source>
</evidence>